<name>A0A974DMY1_XENLA</name>
<evidence type="ECO:0000256" key="1">
    <source>
        <dbReference type="SAM" id="MobiDB-lite"/>
    </source>
</evidence>
<feature type="region of interest" description="Disordered" evidence="1">
    <location>
        <begin position="159"/>
        <end position="186"/>
    </location>
</feature>
<dbReference type="AlphaFoldDB" id="A0A974DMY1"/>
<feature type="compositionally biased region" description="Polar residues" evidence="1">
    <location>
        <begin position="51"/>
        <end position="61"/>
    </location>
</feature>
<protein>
    <submittedName>
        <fullName evidence="2">Uncharacterized protein</fullName>
    </submittedName>
</protein>
<dbReference type="Proteomes" id="UP000694892">
    <property type="component" value="Chromosome 2L"/>
</dbReference>
<feature type="compositionally biased region" description="Basic and acidic residues" evidence="1">
    <location>
        <begin position="67"/>
        <end position="84"/>
    </location>
</feature>
<proteinExistence type="predicted"/>
<accession>A0A974DMY1</accession>
<evidence type="ECO:0000313" key="3">
    <source>
        <dbReference type="Proteomes" id="UP000694892"/>
    </source>
</evidence>
<sequence length="186" mass="20527">MGCIQSKTRKFENSIPFTSTKDQHVEINEITDICDSLVEFIATVEMPDYSAQPSLLESPQTAEREEDPGASHKTREALPLHEPESSEPAEDENRERASPTSFIWLSFDATVEIPVMMDISEAPVNICVAANVYQPPQMPTSFDAEAPECDAGMSNNIGQIQEQTDAEPEDDNNSTFSSLPLGVSRF</sequence>
<dbReference type="EMBL" id="CM004468">
    <property type="protein sequence ID" value="OCT93941.1"/>
    <property type="molecule type" value="Genomic_DNA"/>
</dbReference>
<evidence type="ECO:0000313" key="2">
    <source>
        <dbReference type="EMBL" id="OCT93941.1"/>
    </source>
</evidence>
<organism evidence="2 3">
    <name type="scientific">Xenopus laevis</name>
    <name type="common">African clawed frog</name>
    <dbReference type="NCBI Taxonomy" id="8355"/>
    <lineage>
        <taxon>Eukaryota</taxon>
        <taxon>Metazoa</taxon>
        <taxon>Chordata</taxon>
        <taxon>Craniata</taxon>
        <taxon>Vertebrata</taxon>
        <taxon>Euteleostomi</taxon>
        <taxon>Amphibia</taxon>
        <taxon>Batrachia</taxon>
        <taxon>Anura</taxon>
        <taxon>Pipoidea</taxon>
        <taxon>Pipidae</taxon>
        <taxon>Xenopodinae</taxon>
        <taxon>Xenopus</taxon>
        <taxon>Xenopus</taxon>
    </lineage>
</organism>
<gene>
    <name evidence="2" type="ORF">XELAEV_18011604mg</name>
</gene>
<reference evidence="3" key="1">
    <citation type="journal article" date="2016" name="Nature">
        <title>Genome evolution in the allotetraploid frog Xenopus laevis.</title>
        <authorList>
            <person name="Session A.M."/>
            <person name="Uno Y."/>
            <person name="Kwon T."/>
            <person name="Chapman J.A."/>
            <person name="Toyoda A."/>
            <person name="Takahashi S."/>
            <person name="Fukui A."/>
            <person name="Hikosaka A."/>
            <person name="Suzuki A."/>
            <person name="Kondo M."/>
            <person name="van Heeringen S.J."/>
            <person name="Quigley I."/>
            <person name="Heinz S."/>
            <person name="Ogino H."/>
            <person name="Ochi H."/>
            <person name="Hellsten U."/>
            <person name="Lyons J.B."/>
            <person name="Simakov O."/>
            <person name="Putnam N."/>
            <person name="Stites J."/>
            <person name="Kuroki Y."/>
            <person name="Tanaka T."/>
            <person name="Michiue T."/>
            <person name="Watanabe M."/>
            <person name="Bogdanovic O."/>
            <person name="Lister R."/>
            <person name="Georgiou G."/>
            <person name="Paranjpe S.S."/>
            <person name="van Kruijsbergen I."/>
            <person name="Shu S."/>
            <person name="Carlson J."/>
            <person name="Kinoshita T."/>
            <person name="Ohta Y."/>
            <person name="Mawaribuchi S."/>
            <person name="Jenkins J."/>
            <person name="Grimwood J."/>
            <person name="Schmutz J."/>
            <person name="Mitros T."/>
            <person name="Mozaffari S.V."/>
            <person name="Suzuki Y."/>
            <person name="Haramoto Y."/>
            <person name="Yamamoto T.S."/>
            <person name="Takagi C."/>
            <person name="Heald R."/>
            <person name="Miller K."/>
            <person name="Haudenschild C."/>
            <person name="Kitzman J."/>
            <person name="Nakayama T."/>
            <person name="Izutsu Y."/>
            <person name="Robert J."/>
            <person name="Fortriede J."/>
            <person name="Burns K."/>
            <person name="Lotay V."/>
            <person name="Karimi K."/>
            <person name="Yasuoka Y."/>
            <person name="Dichmann D.S."/>
            <person name="Flajnik M.F."/>
            <person name="Houston D.W."/>
            <person name="Shendure J."/>
            <person name="DuPasquier L."/>
            <person name="Vize P.D."/>
            <person name="Zorn A.M."/>
            <person name="Ito M."/>
            <person name="Marcotte E.M."/>
            <person name="Wallingford J.B."/>
            <person name="Ito Y."/>
            <person name="Asashima M."/>
            <person name="Ueno N."/>
            <person name="Matsuda Y."/>
            <person name="Veenstra G.J."/>
            <person name="Fujiyama A."/>
            <person name="Harland R.M."/>
            <person name="Taira M."/>
            <person name="Rokhsar D.S."/>
        </authorList>
    </citation>
    <scope>NUCLEOTIDE SEQUENCE [LARGE SCALE GENOMIC DNA]</scope>
    <source>
        <strain evidence="3">J</strain>
    </source>
</reference>
<feature type="region of interest" description="Disordered" evidence="1">
    <location>
        <begin position="50"/>
        <end position="98"/>
    </location>
</feature>